<evidence type="ECO:0000313" key="2">
    <source>
        <dbReference type="Proteomes" id="UP000029014"/>
    </source>
</evidence>
<name>A0A087BLX5_9BIFI</name>
<dbReference type="GeneID" id="93093879"/>
<gene>
    <name evidence="1" type="ORF">BMIN_1560</name>
</gene>
<dbReference type="Pfam" id="PF03013">
    <property type="entry name" value="Pyr_excise"/>
    <property type="match status" value="1"/>
</dbReference>
<dbReference type="InterPro" id="IPR004260">
    <property type="entry name" value="Pyr-dimer_DNA_glycosylase"/>
</dbReference>
<organism evidence="1 2">
    <name type="scientific">Bifidobacterium minimum</name>
    <dbReference type="NCBI Taxonomy" id="1693"/>
    <lineage>
        <taxon>Bacteria</taxon>
        <taxon>Bacillati</taxon>
        <taxon>Actinomycetota</taxon>
        <taxon>Actinomycetes</taxon>
        <taxon>Bifidobacteriales</taxon>
        <taxon>Bifidobacteriaceae</taxon>
        <taxon>Bifidobacterium</taxon>
    </lineage>
</organism>
<comment type="caution">
    <text evidence="1">The sequence shown here is derived from an EMBL/GenBank/DDBJ whole genome shotgun (WGS) entry which is preliminary data.</text>
</comment>
<dbReference type="RefSeq" id="WP_026647408.1">
    <property type="nucleotide sequence ID" value="NZ_JGZD01000010.1"/>
</dbReference>
<protein>
    <submittedName>
        <fullName evidence="1">Pyrimidine dimer DNA glycosylase</fullName>
    </submittedName>
</protein>
<dbReference type="AlphaFoldDB" id="A0A087BLX5"/>
<dbReference type="Proteomes" id="UP000029014">
    <property type="component" value="Unassembled WGS sequence"/>
</dbReference>
<dbReference type="STRING" id="1693.BMIN_1560"/>
<accession>A0A087BLX5</accession>
<dbReference type="NCBIfam" id="TIGR02328">
    <property type="entry name" value="TIGR02328 family protein"/>
    <property type="match status" value="1"/>
</dbReference>
<keyword evidence="2" id="KW-1185">Reference proteome</keyword>
<dbReference type="eggNOG" id="ENOG5031ARI">
    <property type="taxonomic scope" value="Bacteria"/>
</dbReference>
<sequence>MRLWHESLIPRLPRAQLLGQHREIAALRGNGWGRRHATVNYVFTHSPYLLYRFHVLVMDEMHARGYRPNERWYDPLYRGTSCEPYVELTPCDISTPIYPEHDDRYLRECLDNLAGKGIVL</sequence>
<proteinExistence type="predicted"/>
<evidence type="ECO:0000313" key="1">
    <source>
        <dbReference type="EMBL" id="KFI72025.1"/>
    </source>
</evidence>
<dbReference type="InterPro" id="IPR012650">
    <property type="entry name" value="CHP02328"/>
</dbReference>
<dbReference type="EMBL" id="JGZD01000010">
    <property type="protein sequence ID" value="KFI72025.1"/>
    <property type="molecule type" value="Genomic_DNA"/>
</dbReference>
<reference evidence="1 2" key="1">
    <citation type="submission" date="2014-03" db="EMBL/GenBank/DDBJ databases">
        <title>Genomics of Bifidobacteria.</title>
        <authorList>
            <person name="Ventura M."/>
            <person name="Milani C."/>
            <person name="Lugli G.A."/>
        </authorList>
    </citation>
    <scope>NUCLEOTIDE SEQUENCE [LARGE SCALE GENOMIC DNA]</scope>
    <source>
        <strain evidence="1 2">LMG 11592</strain>
    </source>
</reference>